<feature type="active site" evidence="1">
    <location>
        <position position="228"/>
    </location>
</feature>
<dbReference type="EMBL" id="JBBPFD010000012">
    <property type="protein sequence ID" value="KAK7903868.1"/>
    <property type="molecule type" value="Genomic_DNA"/>
</dbReference>
<feature type="compositionally biased region" description="Acidic residues" evidence="2">
    <location>
        <begin position="115"/>
        <end position="128"/>
    </location>
</feature>
<feature type="compositionally biased region" description="Basic and acidic residues" evidence="2">
    <location>
        <begin position="394"/>
        <end position="407"/>
    </location>
</feature>
<evidence type="ECO:0000313" key="4">
    <source>
        <dbReference type="Proteomes" id="UP001460270"/>
    </source>
</evidence>
<reference evidence="4" key="1">
    <citation type="submission" date="2024-04" db="EMBL/GenBank/DDBJ databases">
        <title>Salinicola lusitanus LLJ914,a marine bacterium isolated from the Okinawa Trough.</title>
        <authorList>
            <person name="Li J."/>
        </authorList>
    </citation>
    <scope>NUCLEOTIDE SEQUENCE [LARGE SCALE GENOMIC DNA]</scope>
</reference>
<proteinExistence type="predicted"/>
<feature type="active site" evidence="1">
    <location>
        <position position="263"/>
    </location>
</feature>
<feature type="active site" evidence="1">
    <location>
        <position position="280"/>
    </location>
</feature>
<keyword evidence="4" id="KW-1185">Reference proteome</keyword>
<protein>
    <recommendedName>
        <fullName evidence="5">Vasohibin 1</fullName>
    </recommendedName>
</protein>
<dbReference type="PANTHER" id="PTHR15750">
    <property type="entry name" value="VASOHIBIN-1-LIKE ISOFORM X2"/>
    <property type="match status" value="1"/>
</dbReference>
<evidence type="ECO:0000256" key="2">
    <source>
        <dbReference type="SAM" id="MobiDB-lite"/>
    </source>
</evidence>
<evidence type="ECO:0008006" key="5">
    <source>
        <dbReference type="Google" id="ProtNLM"/>
    </source>
</evidence>
<feature type="region of interest" description="Disordered" evidence="2">
    <location>
        <begin position="355"/>
        <end position="422"/>
    </location>
</feature>
<gene>
    <name evidence="3" type="ORF">WMY93_016475</name>
</gene>
<organism evidence="3 4">
    <name type="scientific">Mugilogobius chulae</name>
    <name type="common">yellowstripe goby</name>
    <dbReference type="NCBI Taxonomy" id="88201"/>
    <lineage>
        <taxon>Eukaryota</taxon>
        <taxon>Metazoa</taxon>
        <taxon>Chordata</taxon>
        <taxon>Craniata</taxon>
        <taxon>Vertebrata</taxon>
        <taxon>Euteleostomi</taxon>
        <taxon>Actinopterygii</taxon>
        <taxon>Neopterygii</taxon>
        <taxon>Teleostei</taxon>
        <taxon>Neoteleostei</taxon>
        <taxon>Acanthomorphata</taxon>
        <taxon>Gobiaria</taxon>
        <taxon>Gobiiformes</taxon>
        <taxon>Gobioidei</taxon>
        <taxon>Gobiidae</taxon>
        <taxon>Gobionellinae</taxon>
        <taxon>Mugilogobius</taxon>
    </lineage>
</organism>
<dbReference type="Proteomes" id="UP001460270">
    <property type="component" value="Unassembled WGS sequence"/>
</dbReference>
<dbReference type="InterPro" id="IPR028131">
    <property type="entry name" value="VASH1"/>
</dbReference>
<dbReference type="AlphaFoldDB" id="A0AAW0NLM2"/>
<comment type="caution">
    <text evidence="3">The sequence shown here is derived from an EMBL/GenBank/DDBJ whole genome shotgun (WGS) entry which is preliminary data.</text>
</comment>
<name>A0AAW0NLM2_9GOBI</name>
<accession>A0AAW0NLM2</accession>
<dbReference type="GO" id="GO:0045765">
    <property type="term" value="P:regulation of angiogenesis"/>
    <property type="evidence" value="ECO:0007669"/>
    <property type="project" value="InterPro"/>
</dbReference>
<sequence>MRIVRECLNAVAEGWSICMNNEPTLKEGYTEVKQWTGREKRKRATAVIRSVSQSIQLQGISDLSLVHAAGCHVLDICWSCLLKPGSSGLSVRAISQEEEDTGGGMLRTAVGSLDERDEEQEDEGEEDMRDGGVPFYVNRAGFPMDEETWERMWRHVARIHPTGEDLGKSIRGATDLPKIPIPTIQKYIRDLQYNHTGTQFFEIKKTRPLTALMDIAKEMTREALPIKCLEAVILGIYLTNNMPGVERFPLSFKSQFSGNHFHHIVLGIHSGGRFGALGMSRREDLMFKPLEFRTLMDLVQEFQAAYRGYWHDLRKIRIGQYVSHDPHSVEQIEWKHSILDLDKLSKEELRKELDRHTRDMRLKIGKPPPSPTKDRRNSMGSPLKGPGSPMRRISRVERRPSAEKKVLDQQSSADMNAYQIRV</sequence>
<dbReference type="Pfam" id="PF14822">
    <property type="entry name" value="Vasohibin"/>
    <property type="match status" value="1"/>
</dbReference>
<evidence type="ECO:0000313" key="3">
    <source>
        <dbReference type="EMBL" id="KAK7903868.1"/>
    </source>
</evidence>
<evidence type="ECO:0000256" key="1">
    <source>
        <dbReference type="PIRSR" id="PIRSR628131-1"/>
    </source>
</evidence>
<feature type="region of interest" description="Disordered" evidence="2">
    <location>
        <begin position="96"/>
        <end position="130"/>
    </location>
</feature>
<dbReference type="GO" id="GO:0005737">
    <property type="term" value="C:cytoplasm"/>
    <property type="evidence" value="ECO:0007669"/>
    <property type="project" value="InterPro"/>
</dbReference>
<dbReference type="PANTHER" id="PTHR15750:SF5">
    <property type="entry name" value="TUBULINYL-TYR CARBOXYPEPTIDASE 1"/>
    <property type="match status" value="1"/>
</dbReference>